<dbReference type="InterPro" id="IPR054340">
    <property type="entry name" value="GNAT-like_C_phage-like"/>
</dbReference>
<organism evidence="3 4">
    <name type="scientific">Nitrosomonas ureae</name>
    <dbReference type="NCBI Taxonomy" id="44577"/>
    <lineage>
        <taxon>Bacteria</taxon>
        <taxon>Pseudomonadati</taxon>
        <taxon>Pseudomonadota</taxon>
        <taxon>Betaproteobacteria</taxon>
        <taxon>Nitrosomonadales</taxon>
        <taxon>Nitrosomonadaceae</taxon>
        <taxon>Nitrosomonas</taxon>
    </lineage>
</organism>
<evidence type="ECO:0000259" key="2">
    <source>
        <dbReference type="Pfam" id="PF22559"/>
    </source>
</evidence>
<evidence type="ECO:0000313" key="4">
    <source>
        <dbReference type="Proteomes" id="UP000182882"/>
    </source>
</evidence>
<dbReference type="InterPro" id="IPR054341">
    <property type="entry name" value="GNAT-like_N"/>
</dbReference>
<feature type="domain" description="GNAT-like C-terminal" evidence="2">
    <location>
        <begin position="281"/>
        <end position="431"/>
    </location>
</feature>
<gene>
    <name evidence="3" type="ORF">SAMN05216406_11448</name>
</gene>
<dbReference type="RefSeq" id="WP_062559529.1">
    <property type="nucleotide sequence ID" value="NZ_CP013341.1"/>
</dbReference>
<dbReference type="Pfam" id="PF22559">
    <property type="entry name" value="GNAT-phage-like"/>
    <property type="match status" value="1"/>
</dbReference>
<sequence>MFIGSVPKDVMLQMHHIVDFENYNNAWVLCSGSFRVDSSISSTYEKLKVHSNDVNILSVSIGQLAVNETVKFEFINKLAFVEEYLTSRNGCGFIDRVASIAASMQIAKFSSKNEYNQIHQKHIIQNFGIFHQKAKESIQRLLDKLPIASFTPGDFIEQAKKARPETDIVIAFPPTYKGGYERIFKFVSENISWVPPEYAIFDPKTLDRFLLELMDRDISFCVYGDQEMENLKCGGKFLSNTNKPIYLYVNNIERSSFRRKSQTSRQFKYQEFDPATATAKSIVNVTRMDSAQMTFLKNVYLAKRISHVSGMFNYCVFIDGKLAGGIILSLSKYGDIESLYVLSDFSVSRNNRLSKLIAMIATSKDIVSEIERRTLLKFKQLCTTVFTEKPVSMKYRGIWNLYSRKEGFLNYHSPVRNQSPQQIYIEWFNKYNK</sequence>
<dbReference type="KEGG" id="nur:ATY38_12110"/>
<dbReference type="Pfam" id="PF22555">
    <property type="entry name" value="DAM-like-phage1"/>
    <property type="match status" value="1"/>
</dbReference>
<feature type="domain" description="GNAT-like N-terminal" evidence="1">
    <location>
        <begin position="2"/>
        <end position="265"/>
    </location>
</feature>
<evidence type="ECO:0000313" key="3">
    <source>
        <dbReference type="EMBL" id="SDT96924.1"/>
    </source>
</evidence>
<name>A0A1H2EPE8_9PROT</name>
<evidence type="ECO:0000259" key="1">
    <source>
        <dbReference type="Pfam" id="PF22555"/>
    </source>
</evidence>
<dbReference type="EMBL" id="FNLN01000014">
    <property type="protein sequence ID" value="SDT96924.1"/>
    <property type="molecule type" value="Genomic_DNA"/>
</dbReference>
<reference evidence="4" key="1">
    <citation type="submission" date="2016-10" db="EMBL/GenBank/DDBJ databases">
        <authorList>
            <person name="Varghese N."/>
            <person name="Submissions S."/>
        </authorList>
    </citation>
    <scope>NUCLEOTIDE SEQUENCE [LARGE SCALE GENOMIC DNA]</scope>
    <source>
        <strain evidence="4">Nm10</strain>
    </source>
</reference>
<dbReference type="AlphaFoldDB" id="A0A1H2EPE8"/>
<dbReference type="Proteomes" id="UP000182882">
    <property type="component" value="Unassembled WGS sequence"/>
</dbReference>
<protein>
    <submittedName>
        <fullName evidence="3">Uncharacterized protein</fullName>
    </submittedName>
</protein>
<keyword evidence="4" id="KW-1185">Reference proteome</keyword>
<accession>A0A1H2EPE8</accession>
<proteinExistence type="predicted"/>